<organism evidence="2 3">
    <name type="scientific">Qipengyuania algicida</name>
    <dbReference type="NCBI Taxonomy" id="1836209"/>
    <lineage>
        <taxon>Bacteria</taxon>
        <taxon>Pseudomonadati</taxon>
        <taxon>Pseudomonadota</taxon>
        <taxon>Alphaproteobacteria</taxon>
        <taxon>Sphingomonadales</taxon>
        <taxon>Erythrobacteraceae</taxon>
        <taxon>Qipengyuania</taxon>
    </lineage>
</organism>
<sequence length="120" mass="12545">MAAWRWINLLCGALLVAAALVVLIALTTSYATSTFEDVSLGATWFFLFALLGALCIANAAGPKDGRFGWLAAGNLLSLIILLTLLVIGREDKAAVLLIILCCIGPLSGIFAFAASRGKTC</sequence>
<keyword evidence="1" id="KW-1133">Transmembrane helix</keyword>
<comment type="caution">
    <text evidence="2">The sequence shown here is derived from an EMBL/GenBank/DDBJ whole genome shotgun (WGS) entry which is preliminary data.</text>
</comment>
<evidence type="ECO:0000256" key="1">
    <source>
        <dbReference type="SAM" id="Phobius"/>
    </source>
</evidence>
<name>A0A845AHA5_9SPHN</name>
<feature type="transmembrane region" description="Helical" evidence="1">
    <location>
        <begin position="67"/>
        <end position="87"/>
    </location>
</feature>
<dbReference type="Proteomes" id="UP000439780">
    <property type="component" value="Unassembled WGS sequence"/>
</dbReference>
<feature type="transmembrane region" description="Helical" evidence="1">
    <location>
        <begin position="41"/>
        <end position="60"/>
    </location>
</feature>
<proteinExistence type="predicted"/>
<evidence type="ECO:0000313" key="3">
    <source>
        <dbReference type="Proteomes" id="UP000439780"/>
    </source>
</evidence>
<keyword evidence="3" id="KW-1185">Reference proteome</keyword>
<evidence type="ECO:0000313" key="2">
    <source>
        <dbReference type="EMBL" id="MXP29630.1"/>
    </source>
</evidence>
<keyword evidence="1" id="KW-0812">Transmembrane</keyword>
<gene>
    <name evidence="2" type="ORF">GRI58_12465</name>
</gene>
<keyword evidence="1" id="KW-0472">Membrane</keyword>
<accession>A0A845AHA5</accession>
<dbReference type="EMBL" id="WTYA01000010">
    <property type="protein sequence ID" value="MXP29630.1"/>
    <property type="molecule type" value="Genomic_DNA"/>
</dbReference>
<protein>
    <submittedName>
        <fullName evidence="2">Uncharacterized protein</fullName>
    </submittedName>
</protein>
<feature type="transmembrane region" description="Helical" evidence="1">
    <location>
        <begin position="93"/>
        <end position="114"/>
    </location>
</feature>
<dbReference type="AlphaFoldDB" id="A0A845AHA5"/>
<dbReference type="RefSeq" id="WP_160753933.1">
    <property type="nucleotide sequence ID" value="NZ_WTYA01000010.1"/>
</dbReference>
<reference evidence="2 3" key="1">
    <citation type="submission" date="2019-12" db="EMBL/GenBank/DDBJ databases">
        <title>Genomic-based taxomic classification of the family Erythrobacteraceae.</title>
        <authorList>
            <person name="Xu L."/>
        </authorList>
    </citation>
    <scope>NUCLEOTIDE SEQUENCE [LARGE SCALE GENOMIC DNA]</scope>
    <source>
        <strain evidence="2 3">KEMB 9005-328</strain>
    </source>
</reference>